<dbReference type="InterPro" id="IPR025924">
    <property type="entry name" value="YHYH_dom"/>
</dbReference>
<keyword evidence="4" id="KW-1185">Reference proteome</keyword>
<comment type="caution">
    <text evidence="3">The sequence shown here is derived from an EMBL/GenBank/DDBJ whole genome shotgun (WGS) entry which is preliminary data.</text>
</comment>
<dbReference type="OrthoDB" id="9796530at2"/>
<dbReference type="AlphaFoldDB" id="A0A5C6D2F6"/>
<dbReference type="Pfam" id="PF14240">
    <property type="entry name" value="YHYH"/>
    <property type="match status" value="1"/>
</dbReference>
<evidence type="ECO:0000259" key="2">
    <source>
        <dbReference type="Pfam" id="PF14240"/>
    </source>
</evidence>
<name>A0A5C6D2F6_9BACT</name>
<feature type="region of interest" description="Disordered" evidence="1">
    <location>
        <begin position="261"/>
        <end position="282"/>
    </location>
</feature>
<gene>
    <name evidence="3" type="ORF">Pla144_08200</name>
</gene>
<sequence>MREHTITQAGKLHLVPATVQSPGTNEVSIEIAGDYRVIRANGIPDHQTGRFPNRGNPNRIAEQSYSYRVPAKPEIAQRVTPAAGQSFGIAVNGIPFDPGAAEVYRGNPRGGWHYEPLSGAVPLGIDANHAHVQPTGAYHYHGLPVDLLKVLKVDGSSHSSIVGWAADGFPIYAIYGFANPDDNKSQVKGLKSSYRLKEGTRPGGNLPDGKYDGTFVADYVFEEGLGDLDECNGRVCITPEYPEGTYAYFLTEDWPVIPRNYRGTPSPDFRRGGRPPRHSPPR</sequence>
<dbReference type="EMBL" id="SJPS01000001">
    <property type="protein sequence ID" value="TWU30034.1"/>
    <property type="molecule type" value="Genomic_DNA"/>
</dbReference>
<accession>A0A5C6D2F6</accession>
<evidence type="ECO:0000313" key="3">
    <source>
        <dbReference type="EMBL" id="TWU30034.1"/>
    </source>
</evidence>
<dbReference type="RefSeq" id="WP_146447971.1">
    <property type="nucleotide sequence ID" value="NZ_SJPS01000001.1"/>
</dbReference>
<dbReference type="Proteomes" id="UP000318437">
    <property type="component" value="Unassembled WGS sequence"/>
</dbReference>
<proteinExistence type="predicted"/>
<protein>
    <recommendedName>
        <fullName evidence="2">YHYH domain-containing protein</fullName>
    </recommendedName>
</protein>
<evidence type="ECO:0000313" key="4">
    <source>
        <dbReference type="Proteomes" id="UP000318437"/>
    </source>
</evidence>
<feature type="domain" description="YHYH" evidence="2">
    <location>
        <begin position="66"/>
        <end position="263"/>
    </location>
</feature>
<organism evidence="3 4">
    <name type="scientific">Bythopirellula polymerisocia</name>
    <dbReference type="NCBI Taxonomy" id="2528003"/>
    <lineage>
        <taxon>Bacteria</taxon>
        <taxon>Pseudomonadati</taxon>
        <taxon>Planctomycetota</taxon>
        <taxon>Planctomycetia</taxon>
        <taxon>Pirellulales</taxon>
        <taxon>Lacipirellulaceae</taxon>
        <taxon>Bythopirellula</taxon>
    </lineage>
</organism>
<reference evidence="3 4" key="1">
    <citation type="submission" date="2019-02" db="EMBL/GenBank/DDBJ databases">
        <title>Deep-cultivation of Planctomycetes and their phenomic and genomic characterization uncovers novel biology.</title>
        <authorList>
            <person name="Wiegand S."/>
            <person name="Jogler M."/>
            <person name="Boedeker C."/>
            <person name="Pinto D."/>
            <person name="Vollmers J."/>
            <person name="Rivas-Marin E."/>
            <person name="Kohn T."/>
            <person name="Peeters S.H."/>
            <person name="Heuer A."/>
            <person name="Rast P."/>
            <person name="Oberbeckmann S."/>
            <person name="Bunk B."/>
            <person name="Jeske O."/>
            <person name="Meyerdierks A."/>
            <person name="Storesund J.E."/>
            <person name="Kallscheuer N."/>
            <person name="Luecker S."/>
            <person name="Lage O.M."/>
            <person name="Pohl T."/>
            <person name="Merkel B.J."/>
            <person name="Hornburger P."/>
            <person name="Mueller R.-W."/>
            <person name="Bruemmer F."/>
            <person name="Labrenz M."/>
            <person name="Spormann A.M."/>
            <person name="Op Den Camp H."/>
            <person name="Overmann J."/>
            <person name="Amann R."/>
            <person name="Jetten M.S.M."/>
            <person name="Mascher T."/>
            <person name="Medema M.H."/>
            <person name="Devos D.P."/>
            <person name="Kaster A.-K."/>
            <person name="Ovreas L."/>
            <person name="Rohde M."/>
            <person name="Galperin M.Y."/>
            <person name="Jogler C."/>
        </authorList>
    </citation>
    <scope>NUCLEOTIDE SEQUENCE [LARGE SCALE GENOMIC DNA]</scope>
    <source>
        <strain evidence="3 4">Pla144</strain>
    </source>
</reference>
<evidence type="ECO:0000256" key="1">
    <source>
        <dbReference type="SAM" id="MobiDB-lite"/>
    </source>
</evidence>
<feature type="compositionally biased region" description="Basic residues" evidence="1">
    <location>
        <begin position="272"/>
        <end position="282"/>
    </location>
</feature>